<feature type="compositionally biased region" description="Basic and acidic residues" evidence="2">
    <location>
        <begin position="679"/>
        <end position="688"/>
    </location>
</feature>
<gene>
    <name evidence="3" type="ORF">LtaPh_3136000</name>
</gene>
<evidence type="ECO:0000256" key="2">
    <source>
        <dbReference type="SAM" id="MobiDB-lite"/>
    </source>
</evidence>
<feature type="region of interest" description="Disordered" evidence="2">
    <location>
        <begin position="667"/>
        <end position="688"/>
    </location>
</feature>
<feature type="coiled-coil region" evidence="1">
    <location>
        <begin position="394"/>
        <end position="544"/>
    </location>
</feature>
<sequence>MSVPHAETSVEFGADTPDQYRTDDPFNRSRRDSLTSSRFSSRLSRRSSVRDEFQSLDEFLRKQRVIRYMQEERERAERSKLLREEHDVWVELRDRERTERLKYMTEQEIVELLQREADEATRERNRGDHSPQPATEDALRRRHITAGVRHREEDTVLARLKDEVRADDIRRAAEREASEKVMTMTVAERTRRSGIQCQQREEDLTAKCKELTRELEEARAAARQAQEYQRRAEDDAARAHESTQKEKSTAAAGKQANDKLSKELAEVRQQLAASEAERKNAEASNAQAAREVVQKEKDLSSLRKRNDELAAAQASRKAAAEDEKKRAFLFQEELKAYRNALEKEKAARKKAETDLAALQEQAKALEVKVDATSAPDPKQVIDHTRKLKAVADDARRAQADLVKERQMRESAEAAEAEAKSLLAKEKAAREKAEKEAQKALAVSNASTIHVQKVESGRKKLAEAEKKLEEMRRERNKSEVEKAALKREMQKMRRDLEEETAARAQFEQLASKVVIADDRVPRKVVDQLRKELQSAQEQCDAARRDTVTCQESAAREIALLKAWCERLQQQHRMQQQLLPSDEEFSPRTATPTPHSRTPRSVRKQIPQDLAAAQRQAEQKTATDRRIRELEAHVTQLQADLKRSKDRERKAVAGAEEALQTLKASTITKPMPDSQKVSPGRTERGTAKEQVAKERAMLERLDALERENTEAQRNYEDLLVAHKQSEAARRDAEQQVSVQREQIEQLQKETPQVYTSALGSYEAARTEPITVIAGESRSALEECIKELEGQLREERAACRAAERRVGELEKGCIAPGTNRKSAAKPAEVNAFSIGTGSKGKLQKAKFGCC</sequence>
<name>A0A640KNK7_LEITA</name>
<feature type="coiled-coil region" evidence="1">
    <location>
        <begin position="775"/>
        <end position="809"/>
    </location>
</feature>
<comment type="caution">
    <text evidence="3">The sequence shown here is derived from an EMBL/GenBank/DDBJ whole genome shotgun (WGS) entry which is preliminary data.</text>
</comment>
<dbReference type="EMBL" id="BLBS01000047">
    <property type="protein sequence ID" value="GET91320.1"/>
    <property type="molecule type" value="Genomic_DNA"/>
</dbReference>
<feature type="region of interest" description="Disordered" evidence="2">
    <location>
        <begin position="222"/>
        <end position="323"/>
    </location>
</feature>
<keyword evidence="1" id="KW-0175">Coiled coil</keyword>
<feature type="compositionally biased region" description="Basic and acidic residues" evidence="2">
    <location>
        <begin position="119"/>
        <end position="129"/>
    </location>
</feature>
<feature type="compositionally biased region" description="Basic and acidic residues" evidence="2">
    <location>
        <begin position="256"/>
        <end position="266"/>
    </location>
</feature>
<feature type="region of interest" description="Disordered" evidence="2">
    <location>
        <begin position="1"/>
        <end position="51"/>
    </location>
</feature>
<proteinExistence type="predicted"/>
<accession>A0A640KNK7</accession>
<feature type="compositionally biased region" description="Basic and acidic residues" evidence="2">
    <location>
        <begin position="292"/>
        <end position="308"/>
    </location>
</feature>
<feature type="region of interest" description="Disordered" evidence="2">
    <location>
        <begin position="573"/>
        <end position="602"/>
    </location>
</feature>
<feature type="region of interest" description="Disordered" evidence="2">
    <location>
        <begin position="119"/>
        <end position="140"/>
    </location>
</feature>
<evidence type="ECO:0000313" key="4">
    <source>
        <dbReference type="Proteomes" id="UP000419144"/>
    </source>
</evidence>
<protein>
    <recommendedName>
        <fullName evidence="5">200 kDa antigen p200</fullName>
    </recommendedName>
</protein>
<organism evidence="3 4">
    <name type="scientific">Leishmania tarentolae</name>
    <name type="common">Sauroleishmania tarentolae</name>
    <dbReference type="NCBI Taxonomy" id="5689"/>
    <lineage>
        <taxon>Eukaryota</taxon>
        <taxon>Discoba</taxon>
        <taxon>Euglenozoa</taxon>
        <taxon>Kinetoplastea</taxon>
        <taxon>Metakinetoplastina</taxon>
        <taxon>Trypanosomatida</taxon>
        <taxon>Trypanosomatidae</taxon>
        <taxon>Leishmaniinae</taxon>
        <taxon>Leishmania</taxon>
        <taxon>lizard Leishmania</taxon>
    </lineage>
</organism>
<reference evidence="3" key="1">
    <citation type="submission" date="2019-11" db="EMBL/GenBank/DDBJ databases">
        <title>Leishmania tarentolae CDS.</title>
        <authorList>
            <person name="Goto Y."/>
            <person name="Yamagishi J."/>
        </authorList>
    </citation>
    <scope>NUCLEOTIDE SEQUENCE [LARGE SCALE GENOMIC DNA]</scope>
    <source>
        <strain evidence="3">Parrot Tar II</strain>
    </source>
</reference>
<evidence type="ECO:0008006" key="5">
    <source>
        <dbReference type="Google" id="ProtNLM"/>
    </source>
</evidence>
<evidence type="ECO:0000313" key="3">
    <source>
        <dbReference type="EMBL" id="GET91320.1"/>
    </source>
</evidence>
<dbReference type="Proteomes" id="UP000419144">
    <property type="component" value="Unassembled WGS sequence"/>
</dbReference>
<feature type="compositionally biased region" description="Basic and acidic residues" evidence="2">
    <location>
        <begin position="18"/>
        <end position="33"/>
    </location>
</feature>
<keyword evidence="4" id="KW-1185">Reference proteome</keyword>
<feature type="compositionally biased region" description="Basic and acidic residues" evidence="2">
    <location>
        <begin position="228"/>
        <end position="248"/>
    </location>
</feature>
<dbReference type="OrthoDB" id="251095at2759"/>
<dbReference type="VEuPathDB" id="TriTrypDB:LtaPh_3136000"/>
<evidence type="ECO:0000256" key="1">
    <source>
        <dbReference type="SAM" id="Coils"/>
    </source>
</evidence>
<dbReference type="AlphaFoldDB" id="A0A640KNK7"/>